<dbReference type="GO" id="GO:0008237">
    <property type="term" value="F:metallopeptidase activity"/>
    <property type="evidence" value="ECO:0007669"/>
    <property type="project" value="InterPro"/>
</dbReference>
<dbReference type="RefSeq" id="WP_259626131.1">
    <property type="nucleotide sequence ID" value="NZ_JANYMP010000014.1"/>
</dbReference>
<evidence type="ECO:0000313" key="1">
    <source>
        <dbReference type="EMBL" id="MCS7480644.1"/>
    </source>
</evidence>
<organism evidence="1 2">
    <name type="scientific">Umezawaea endophytica</name>
    <dbReference type="NCBI Taxonomy" id="1654476"/>
    <lineage>
        <taxon>Bacteria</taxon>
        <taxon>Bacillati</taxon>
        <taxon>Actinomycetota</taxon>
        <taxon>Actinomycetes</taxon>
        <taxon>Pseudonocardiales</taxon>
        <taxon>Pseudonocardiaceae</taxon>
        <taxon>Umezawaea</taxon>
    </lineage>
</organism>
<dbReference type="Gene3D" id="3.40.390.10">
    <property type="entry name" value="Collagenase (Catalytic Domain)"/>
    <property type="match status" value="1"/>
</dbReference>
<proteinExistence type="predicted"/>
<sequence>MTTSDGRVVGTTKIVDAGDPASRWNLVVLGDGYRETELADYATDVKSFTDGLLGSVPFSSLRQAINVFRVDVVSTDSGADDPTTCGGTGAVAATYLDGTFCANGLDRLLVVDDATAMAVATAQVPQWHKIVVSVNSTKRGGSGGEVAVFSQASDSNQVALHELGHSAFGLADEYEYLQGCGLEDDHNRHPPGEPAQPNVTTNADRATLKWRELVASATPLPTTTNPDCTKCDPRTGPPAGVPASAVGAYEGADHFHCGAFRPQFTCRMRFVDQEFCAVCARRIRQVLNPFLPSVVETTGRVTFLRVHDVGTGFGPPSDFLDVEVVVQLDTEPGRAFGFQLREGTTEVVRKGMLDTLRTAFDRNSPVRVDYRRTGIDNGVLVRVADLP</sequence>
<gene>
    <name evidence="1" type="ORF">NZH93_27635</name>
</gene>
<dbReference type="Proteomes" id="UP001141259">
    <property type="component" value="Unassembled WGS sequence"/>
</dbReference>
<comment type="caution">
    <text evidence="1">The sequence shown here is derived from an EMBL/GenBank/DDBJ whole genome shotgun (WGS) entry which is preliminary data.</text>
</comment>
<dbReference type="InterPro" id="IPR024079">
    <property type="entry name" value="MetalloPept_cat_dom_sf"/>
</dbReference>
<evidence type="ECO:0000313" key="2">
    <source>
        <dbReference type="Proteomes" id="UP001141259"/>
    </source>
</evidence>
<keyword evidence="2" id="KW-1185">Reference proteome</keyword>
<reference evidence="1" key="1">
    <citation type="submission" date="2022-08" db="EMBL/GenBank/DDBJ databases">
        <authorList>
            <person name="Tistechok S."/>
            <person name="Samborskyy M."/>
            <person name="Roman I."/>
        </authorList>
    </citation>
    <scope>NUCLEOTIDE SEQUENCE</scope>
    <source>
        <strain evidence="1">DSM 103496</strain>
    </source>
</reference>
<dbReference type="InterPro" id="IPR019026">
    <property type="entry name" value="Peptidase_M64_IgA"/>
</dbReference>
<name>A0A9X3A2F8_9PSEU</name>
<dbReference type="Pfam" id="PF09471">
    <property type="entry name" value="Peptidase_M64"/>
    <property type="match status" value="2"/>
</dbReference>
<dbReference type="EMBL" id="JANYMP010000014">
    <property type="protein sequence ID" value="MCS7480644.1"/>
    <property type="molecule type" value="Genomic_DNA"/>
</dbReference>
<protein>
    <submittedName>
        <fullName evidence="1">M64 family metallopeptidase</fullName>
    </submittedName>
</protein>
<accession>A0A9X3A2F8</accession>
<dbReference type="AlphaFoldDB" id="A0A9X3A2F8"/>